<dbReference type="Pfam" id="PF23156">
    <property type="entry name" value="DUF7054"/>
    <property type="match status" value="1"/>
</dbReference>
<dbReference type="InterPro" id="IPR041232">
    <property type="entry name" value="NPL"/>
</dbReference>
<protein>
    <submittedName>
        <fullName evidence="4">OLC1v1004483C1</fullName>
    </submittedName>
</protein>
<feature type="domain" description="Nucleoplasmin-like" evidence="2">
    <location>
        <begin position="197"/>
        <end position="287"/>
    </location>
</feature>
<feature type="region of interest" description="Disordered" evidence="1">
    <location>
        <begin position="292"/>
        <end position="521"/>
    </location>
</feature>
<feature type="domain" description="DUF7054" evidence="3">
    <location>
        <begin position="78"/>
        <end position="162"/>
    </location>
</feature>
<keyword evidence="5" id="KW-1185">Reference proteome</keyword>
<feature type="compositionally biased region" description="Low complexity" evidence="1">
    <location>
        <begin position="495"/>
        <end position="514"/>
    </location>
</feature>
<sequence>MPSPKSHHRRGNAAVGEKNRKGKLSEKAQSFHAGTSSVGQGGEALLLPRPRTVPNLLSSAGGKSMERTPSDGEIRPAKLTKLLLNVTIQRSLGVVQVLMSPESTVEDLITAALRQYRKEARRPVLSSDQPSEFDLHYSQFSLESLNREEKLMELGSRNFFLCPKKCGAENNTSSTTSSSAAASSCSTQAEKARAKSFGVELKPGEPLKVKPDAFKIIHISQASVGEVKNEKSAKKILLRLKIDNKDFVIGTLSFPDRAQVLFDLVLHKEFELSHDWKEGSVYLLGYVAQEGEDDDELGSEEFSEEDEEEAMQVDTPQNGKVEPEKPAAKTEALVKSNPTEKSSSKDLVKKDEPISDDDDDDDDDDEDDTDLSDDSDDDEGNEVSVEALKNLLGRITGEDDDEDDSDDDDEEDDESDDDDDGSEDNAQDLGPIKKRPAETAKAPVPAAKKAKLPATNKSGEKNPAAKGKLKGQNKQSGGQVPRAQNKPLNKGNSPNSKAKGNAPNSKAKGNASNSKAKHSRK</sequence>
<feature type="compositionally biased region" description="Acidic residues" evidence="1">
    <location>
        <begin position="292"/>
        <end position="311"/>
    </location>
</feature>
<dbReference type="Gene3D" id="2.60.120.340">
    <property type="entry name" value="Nucleoplasmin core domain"/>
    <property type="match status" value="1"/>
</dbReference>
<evidence type="ECO:0000256" key="1">
    <source>
        <dbReference type="SAM" id="MobiDB-lite"/>
    </source>
</evidence>
<organism evidence="4 5">
    <name type="scientific">Oldenlandia corymbosa var. corymbosa</name>
    <dbReference type="NCBI Taxonomy" id="529605"/>
    <lineage>
        <taxon>Eukaryota</taxon>
        <taxon>Viridiplantae</taxon>
        <taxon>Streptophyta</taxon>
        <taxon>Embryophyta</taxon>
        <taxon>Tracheophyta</taxon>
        <taxon>Spermatophyta</taxon>
        <taxon>Magnoliopsida</taxon>
        <taxon>eudicotyledons</taxon>
        <taxon>Gunneridae</taxon>
        <taxon>Pentapetalae</taxon>
        <taxon>asterids</taxon>
        <taxon>lamiids</taxon>
        <taxon>Gentianales</taxon>
        <taxon>Rubiaceae</taxon>
        <taxon>Rubioideae</taxon>
        <taxon>Spermacoceae</taxon>
        <taxon>Hedyotis-Oldenlandia complex</taxon>
        <taxon>Oldenlandia</taxon>
    </lineage>
</organism>
<evidence type="ECO:0000259" key="3">
    <source>
        <dbReference type="Pfam" id="PF23156"/>
    </source>
</evidence>
<dbReference type="Pfam" id="PF17800">
    <property type="entry name" value="NPL"/>
    <property type="match status" value="1"/>
</dbReference>
<dbReference type="PANTHER" id="PTHR33270">
    <property type="entry name" value="BNAC05G50380D PROTEIN"/>
    <property type="match status" value="1"/>
</dbReference>
<dbReference type="InterPro" id="IPR055482">
    <property type="entry name" value="DUF7054"/>
</dbReference>
<evidence type="ECO:0000313" key="4">
    <source>
        <dbReference type="EMBL" id="CAI9105544.1"/>
    </source>
</evidence>
<dbReference type="AlphaFoldDB" id="A0AAV1DCE8"/>
<gene>
    <name evidence="4" type="ORF">OLC1_LOCUS14218</name>
</gene>
<feature type="compositionally biased region" description="Acidic residues" evidence="1">
    <location>
        <begin position="354"/>
        <end position="381"/>
    </location>
</feature>
<feature type="compositionally biased region" description="Basic and acidic residues" evidence="1">
    <location>
        <begin position="17"/>
        <end position="26"/>
    </location>
</feature>
<dbReference type="Proteomes" id="UP001161247">
    <property type="component" value="Chromosome 5"/>
</dbReference>
<feature type="compositionally biased region" description="Acidic residues" evidence="1">
    <location>
        <begin position="398"/>
        <end position="426"/>
    </location>
</feature>
<dbReference type="EMBL" id="OX459122">
    <property type="protein sequence ID" value="CAI9105544.1"/>
    <property type="molecule type" value="Genomic_DNA"/>
</dbReference>
<name>A0AAV1DCE8_OLDCO</name>
<proteinExistence type="predicted"/>
<reference evidence="4" key="1">
    <citation type="submission" date="2023-03" db="EMBL/GenBank/DDBJ databases">
        <authorList>
            <person name="Julca I."/>
        </authorList>
    </citation>
    <scope>NUCLEOTIDE SEQUENCE</scope>
</reference>
<dbReference type="InterPro" id="IPR040358">
    <property type="entry name" value="At4g22758-like"/>
</dbReference>
<feature type="compositionally biased region" description="Basic and acidic residues" evidence="1">
    <location>
        <begin position="342"/>
        <end position="353"/>
    </location>
</feature>
<evidence type="ECO:0000259" key="2">
    <source>
        <dbReference type="Pfam" id="PF17800"/>
    </source>
</evidence>
<accession>A0AAV1DCE8</accession>
<evidence type="ECO:0000313" key="5">
    <source>
        <dbReference type="Proteomes" id="UP001161247"/>
    </source>
</evidence>
<feature type="region of interest" description="Disordered" evidence="1">
    <location>
        <begin position="1"/>
        <end position="72"/>
    </location>
</feature>
<feature type="compositionally biased region" description="Basic residues" evidence="1">
    <location>
        <begin position="1"/>
        <end position="11"/>
    </location>
</feature>
<dbReference type="PANTHER" id="PTHR33270:SF24">
    <property type="entry name" value="EXPRESSED PROTEIN"/>
    <property type="match status" value="1"/>
</dbReference>